<evidence type="ECO:0000313" key="2">
    <source>
        <dbReference type="EMBL" id="KAJ5599766.1"/>
    </source>
</evidence>
<protein>
    <submittedName>
        <fullName evidence="2">Uncharacterized protein</fullName>
    </submittedName>
</protein>
<proteinExistence type="predicted"/>
<comment type="caution">
    <text evidence="2">The sequence shown here is derived from an EMBL/GenBank/DDBJ whole genome shotgun (WGS) entry which is preliminary data.</text>
</comment>
<feature type="region of interest" description="Disordered" evidence="1">
    <location>
        <begin position="1"/>
        <end position="83"/>
    </location>
</feature>
<gene>
    <name evidence="2" type="ORF">N7450_000833</name>
</gene>
<name>A0AAD6E315_9EURO</name>
<dbReference type="EMBL" id="JAQJAC010000001">
    <property type="protein sequence ID" value="KAJ5599766.1"/>
    <property type="molecule type" value="Genomic_DNA"/>
</dbReference>
<sequence length="123" mass="14058">MPDPFPSYLQGLGEGFHSNDERAPKPYSEIYSHISNDRQRSQPSSPPVHPVPNPHGSLKRPNEAAKSRLESANHNPTSEDLQEIFKGMKSAIDSLRECTKNVQGKLKQWNETWKRHEENLENE</sequence>
<evidence type="ECO:0000313" key="3">
    <source>
        <dbReference type="Proteomes" id="UP001216150"/>
    </source>
</evidence>
<dbReference type="Proteomes" id="UP001216150">
    <property type="component" value="Unassembled WGS sequence"/>
</dbReference>
<dbReference type="AlphaFoldDB" id="A0AAD6E315"/>
<reference evidence="2 3" key="1">
    <citation type="journal article" date="2023" name="IMA Fungus">
        <title>Comparative genomic study of the Penicillium genus elucidates a diverse pangenome and 15 lateral gene transfer events.</title>
        <authorList>
            <person name="Petersen C."/>
            <person name="Sorensen T."/>
            <person name="Nielsen M.R."/>
            <person name="Sondergaard T.E."/>
            <person name="Sorensen J.L."/>
            <person name="Fitzpatrick D.A."/>
            <person name="Frisvad J.C."/>
            <person name="Nielsen K.L."/>
        </authorList>
    </citation>
    <scope>NUCLEOTIDE SEQUENCE [LARGE SCALE GENOMIC DNA]</scope>
    <source>
        <strain evidence="2 3">IBT 29057</strain>
    </source>
</reference>
<feature type="compositionally biased region" description="Basic and acidic residues" evidence="1">
    <location>
        <begin position="60"/>
        <end position="71"/>
    </location>
</feature>
<evidence type="ECO:0000256" key="1">
    <source>
        <dbReference type="SAM" id="MobiDB-lite"/>
    </source>
</evidence>
<accession>A0AAD6E315</accession>
<organism evidence="2 3">
    <name type="scientific">Penicillium hetheringtonii</name>
    <dbReference type="NCBI Taxonomy" id="911720"/>
    <lineage>
        <taxon>Eukaryota</taxon>
        <taxon>Fungi</taxon>
        <taxon>Dikarya</taxon>
        <taxon>Ascomycota</taxon>
        <taxon>Pezizomycotina</taxon>
        <taxon>Eurotiomycetes</taxon>
        <taxon>Eurotiomycetidae</taxon>
        <taxon>Eurotiales</taxon>
        <taxon>Aspergillaceae</taxon>
        <taxon>Penicillium</taxon>
    </lineage>
</organism>
<feature type="compositionally biased region" description="Pro residues" evidence="1">
    <location>
        <begin position="44"/>
        <end position="53"/>
    </location>
</feature>
<keyword evidence="3" id="KW-1185">Reference proteome</keyword>